<reference evidence="1" key="1">
    <citation type="submission" date="2022-07" db="EMBL/GenBank/DDBJ databases">
        <title>Phylogenomic reconstructions and comparative analyses of Kickxellomycotina fungi.</title>
        <authorList>
            <person name="Reynolds N.K."/>
            <person name="Stajich J.E."/>
            <person name="Barry K."/>
            <person name="Grigoriev I.V."/>
            <person name="Crous P."/>
            <person name="Smith M.E."/>
        </authorList>
    </citation>
    <scope>NUCLEOTIDE SEQUENCE</scope>
    <source>
        <strain evidence="1">NRRL 5244</strain>
    </source>
</reference>
<dbReference type="EMBL" id="JANBPW010005514">
    <property type="protein sequence ID" value="KAJ1932460.1"/>
    <property type="molecule type" value="Genomic_DNA"/>
</dbReference>
<evidence type="ECO:0000313" key="2">
    <source>
        <dbReference type="Proteomes" id="UP001150603"/>
    </source>
</evidence>
<feature type="non-terminal residue" evidence="1">
    <location>
        <position position="1"/>
    </location>
</feature>
<keyword evidence="2" id="KW-1185">Reference proteome</keyword>
<name>A0ACC1J0A2_9FUNG</name>
<organism evidence="1 2">
    <name type="scientific">Linderina macrospora</name>
    <dbReference type="NCBI Taxonomy" id="4868"/>
    <lineage>
        <taxon>Eukaryota</taxon>
        <taxon>Fungi</taxon>
        <taxon>Fungi incertae sedis</taxon>
        <taxon>Zoopagomycota</taxon>
        <taxon>Kickxellomycotina</taxon>
        <taxon>Kickxellomycetes</taxon>
        <taxon>Kickxellales</taxon>
        <taxon>Kickxellaceae</taxon>
        <taxon>Linderina</taxon>
    </lineage>
</organism>
<feature type="non-terminal residue" evidence="1">
    <location>
        <position position="390"/>
    </location>
</feature>
<comment type="caution">
    <text evidence="1">The sequence shown here is derived from an EMBL/GenBank/DDBJ whole genome shotgun (WGS) entry which is preliminary data.</text>
</comment>
<dbReference type="Proteomes" id="UP001150603">
    <property type="component" value="Unassembled WGS sequence"/>
</dbReference>
<accession>A0ACC1J0A2</accession>
<proteinExistence type="predicted"/>
<gene>
    <name evidence="1" type="primary">BST1_1</name>
    <name evidence="1" type="ORF">FBU59_006365</name>
</gene>
<protein>
    <submittedName>
        <fullName evidence="1">GPI inositol deacylase</fullName>
    </submittedName>
</protein>
<evidence type="ECO:0000313" key="1">
    <source>
        <dbReference type="EMBL" id="KAJ1932460.1"/>
    </source>
</evidence>
<sequence length="390" mass="43672">RDLFNTRTRIKLDVPENPFFVFRAKLTMVHNTGPGPARTKYPRFDPIVRQSDSRNFESKFWSNRDSFDLAIHGRGAYLPADELVDVRDSDLGTARWGGLDIDVWADPYYFSGFTLSLEINWYSSMNRLVKRYDMALLALSFVWASLVMLYQLRAWNSSEKTTHTQPRFPSCLRIIEQLVRNGTVASLVLAGLVSPLVQQAVAGVMQGRWSPSTAAAWNNLFMGVRGSGWALGLVPALLVIVSLGFVALEALALALICNTASWVLATVLMRFESTRTYWSQHEVLQALGTEHTKQAPKLPVRPLIATVAFVVFVCTFVPYQFAFLVIYMAQLITAVRTLLHAHLSSPNGAPCTPARVSAQTVLGDRAQYQMALLLFWTSSLPYCAPELMVW</sequence>